<evidence type="ECO:0000256" key="1">
    <source>
        <dbReference type="ARBA" id="ARBA00008833"/>
    </source>
</evidence>
<evidence type="ECO:0000256" key="9">
    <source>
        <dbReference type="SAM" id="SignalP"/>
    </source>
</evidence>
<dbReference type="SUPFAM" id="SSF51445">
    <property type="entry name" value="(Trans)glycosidases"/>
    <property type="match status" value="1"/>
</dbReference>
<dbReference type="Pfam" id="PF07477">
    <property type="entry name" value="Glyco_hydro_67C"/>
    <property type="match status" value="1"/>
</dbReference>
<dbReference type="Pfam" id="PF07488">
    <property type="entry name" value="Glyco_hydro_67M"/>
    <property type="match status" value="1"/>
</dbReference>
<dbReference type="PANTHER" id="PTHR39207:SF1">
    <property type="entry name" value="ALPHA-GLUCURONIDASE A"/>
    <property type="match status" value="1"/>
</dbReference>
<comment type="caution">
    <text evidence="13">The sequence shown here is derived from an EMBL/GenBank/DDBJ whole genome shotgun (WGS) entry which is preliminary data.</text>
</comment>
<feature type="chain" id="PRO_5045453627" description="Xylan alpha-1,2-glucuronidase" evidence="9">
    <location>
        <begin position="23"/>
        <end position="724"/>
    </location>
</feature>
<dbReference type="PANTHER" id="PTHR39207">
    <property type="entry name" value="ALPHA-GLUCURONIDASE A"/>
    <property type="match status" value="1"/>
</dbReference>
<keyword evidence="5 7" id="KW-0326">Glycosidase</keyword>
<evidence type="ECO:0000256" key="8">
    <source>
        <dbReference type="RuleBase" id="RU361198"/>
    </source>
</evidence>
<comment type="subunit">
    <text evidence="8">Homodimer.</text>
</comment>
<name>A0ABV1RFU2_9ALTE</name>
<gene>
    <name evidence="13" type="ORF">ABS311_07600</name>
</gene>
<keyword evidence="14" id="KW-1185">Reference proteome</keyword>
<evidence type="ECO:0000313" key="13">
    <source>
        <dbReference type="EMBL" id="MER2491745.1"/>
    </source>
</evidence>
<feature type="signal peptide" evidence="9">
    <location>
        <begin position="1"/>
        <end position="22"/>
    </location>
</feature>
<dbReference type="InterPro" id="IPR029018">
    <property type="entry name" value="Hex-like_dom2"/>
</dbReference>
<feature type="domain" description="Alpha glucuronidase N-terminal" evidence="10">
    <location>
        <begin position="34"/>
        <end position="151"/>
    </location>
</feature>
<keyword evidence="6 8" id="KW-0624">Polysaccharide degradation</keyword>
<accession>A0ABV1RFU2</accession>
<dbReference type="InterPro" id="IPR011100">
    <property type="entry name" value="Glyco_hydro_67_cat"/>
</dbReference>
<keyword evidence="9" id="KW-0732">Signal</keyword>
<evidence type="ECO:0000259" key="11">
    <source>
        <dbReference type="Pfam" id="PF07477"/>
    </source>
</evidence>
<proteinExistence type="inferred from homology"/>
<evidence type="ECO:0000256" key="5">
    <source>
        <dbReference type="ARBA" id="ARBA00023295"/>
    </source>
</evidence>
<dbReference type="GO" id="GO:0016787">
    <property type="term" value="F:hydrolase activity"/>
    <property type="evidence" value="ECO:0007669"/>
    <property type="project" value="UniProtKB-KW"/>
</dbReference>
<dbReference type="Gene3D" id="3.30.379.10">
    <property type="entry name" value="Chitobiase/beta-hexosaminidase domain 2-like"/>
    <property type="match status" value="1"/>
</dbReference>
<evidence type="ECO:0000259" key="10">
    <source>
        <dbReference type="Pfam" id="PF03648"/>
    </source>
</evidence>
<dbReference type="InterPro" id="IPR011099">
    <property type="entry name" value="Glyco_hydro_67_C"/>
</dbReference>
<dbReference type="InterPro" id="IPR037054">
    <property type="entry name" value="A-glucoronidase_C_sf"/>
</dbReference>
<dbReference type="EC" id="3.2.1.131" evidence="8"/>
<dbReference type="InterPro" id="IPR017853">
    <property type="entry name" value="GH"/>
</dbReference>
<feature type="domain" description="Glycosyl hydrolase family 67 catalytic" evidence="12">
    <location>
        <begin position="155"/>
        <end position="474"/>
    </location>
</feature>
<dbReference type="Gene3D" id="3.90.1330.10">
    <property type="entry name" value="Alpha-glucuronidase, C-terminal domain"/>
    <property type="match status" value="1"/>
</dbReference>
<dbReference type="Pfam" id="PF03648">
    <property type="entry name" value="Glyco_hydro_67N"/>
    <property type="match status" value="1"/>
</dbReference>
<dbReference type="Gene3D" id="3.20.20.80">
    <property type="entry name" value="Glycosidases"/>
    <property type="match status" value="1"/>
</dbReference>
<evidence type="ECO:0000259" key="12">
    <source>
        <dbReference type="Pfam" id="PF07488"/>
    </source>
</evidence>
<reference evidence="13 14" key="1">
    <citation type="submission" date="2024-06" db="EMBL/GenBank/DDBJ databases">
        <authorList>
            <person name="Chen R.Y."/>
        </authorList>
    </citation>
    <scope>NUCLEOTIDE SEQUENCE [LARGE SCALE GENOMIC DNA]</scope>
    <source>
        <strain evidence="13 14">D2</strain>
    </source>
</reference>
<dbReference type="SUPFAM" id="SSF55545">
    <property type="entry name" value="beta-N-acetylhexosaminidase-like domain"/>
    <property type="match status" value="1"/>
</dbReference>
<organism evidence="13 14">
    <name type="scientific">Catenovulum sediminis</name>
    <dbReference type="NCBI Taxonomy" id="1740262"/>
    <lineage>
        <taxon>Bacteria</taxon>
        <taxon>Pseudomonadati</taxon>
        <taxon>Pseudomonadota</taxon>
        <taxon>Gammaproteobacteria</taxon>
        <taxon>Alteromonadales</taxon>
        <taxon>Alteromonadaceae</taxon>
        <taxon>Catenovulum</taxon>
    </lineage>
</organism>
<keyword evidence="3 7" id="KW-0378">Hydrolase</keyword>
<dbReference type="PIRSF" id="PIRSF029900">
    <property type="entry name" value="Alpha-glucuronds"/>
    <property type="match status" value="1"/>
</dbReference>
<evidence type="ECO:0000256" key="4">
    <source>
        <dbReference type="ARBA" id="ARBA00023277"/>
    </source>
</evidence>
<dbReference type="Proteomes" id="UP001467690">
    <property type="component" value="Unassembled WGS sequence"/>
</dbReference>
<sequence>MKSFIVSFLLLVIGLTSPITQASSIVTGEDGYRLWMKYDLLQNKSLRKAYQKQLTKWSVVGQSETSQIIRDELDYALSGLLGQSEPAGYRSANLVVVTGRLATRWIPDLGDELSKLGDEGYIIRQVEHNNKSVIVVTANTDIGALYGTFNLLRLVQTQTPLDAVDISSAPKTKVRVLNHWDNPDRHVERGFAGESIWDWHKLPHYKYQKYTDYARANASIGINGTVLNNVNADPIMLTPAYLEKVKALADLFRPYGLKVYLSIKFNSPATLGGLKNSDPLNPQVAKWWDKKIAEIYQLIPDFGGFLVKANSEGQPGPGDYGRTHAQGANMLADALKPHGGIVMWRAFVYANEKNEERSKQAYSEFKPLDGKFRENVMVQVKNGPIDFQPREPISPLFGATQETPMMMEFQITMEYLGFSTHFVYLGPMYEEVLKTDTYAKGKGSTVGKVVAGEVYDYPLTGMAGVSNIGSDRNWTGHIILQSNWYVFGRMAWDYNISAEQVAEEWTRMTLSNKSAVVKKVTEMMMLSHEATVNYMTPLGLHHIMGTGHHYGPAPWVDDLGRADWNPVYYHRATKGGIGFDRSPSGVNAVEQYFSPLKEQLADPKSTPEKYLLWFHHLPWDYKVKSSGRTLWDEIVHRYYLGVDQVAQISQSWDSLQGQIDPLQFKQVQMANTIHLKEAIWWRNACVLYFQTFSQRPIPPGLDKPQGTLDTYKAMEFPYAPGQGE</sequence>
<comment type="catalytic activity">
    <reaction evidence="8">
        <text>Hydrolysis of (1-&gt;2)-alpha-D-(4-O-methyl)glucuronosyl links in the main chain of hardwood xylans.</text>
        <dbReference type="EC" id="3.2.1.131"/>
    </reaction>
</comment>
<comment type="similarity">
    <text evidence="1 7 8">Belongs to the glycosyl hydrolase 67 family.</text>
</comment>
<keyword evidence="2 7" id="KW-0858">Xylan degradation</keyword>
<dbReference type="InterPro" id="IPR011395">
    <property type="entry name" value="Glyco_hydro_67_aGlcAse"/>
</dbReference>
<evidence type="ECO:0000256" key="6">
    <source>
        <dbReference type="ARBA" id="ARBA00023326"/>
    </source>
</evidence>
<evidence type="ECO:0000256" key="2">
    <source>
        <dbReference type="ARBA" id="ARBA00022651"/>
    </source>
</evidence>
<dbReference type="EMBL" id="JBELOE010000150">
    <property type="protein sequence ID" value="MER2491745.1"/>
    <property type="molecule type" value="Genomic_DNA"/>
</dbReference>
<evidence type="ECO:0000313" key="14">
    <source>
        <dbReference type="Proteomes" id="UP001467690"/>
    </source>
</evidence>
<evidence type="ECO:0000256" key="3">
    <source>
        <dbReference type="ARBA" id="ARBA00022801"/>
    </source>
</evidence>
<dbReference type="InterPro" id="IPR005154">
    <property type="entry name" value="Glyco_hydro_67_aGlcAse_N"/>
</dbReference>
<feature type="domain" description="Glycosyl hydrolase family 67 C-terminal" evidence="11">
    <location>
        <begin position="475"/>
        <end position="699"/>
    </location>
</feature>
<evidence type="ECO:0000256" key="7">
    <source>
        <dbReference type="PIRNR" id="PIRNR029900"/>
    </source>
</evidence>
<keyword evidence="4 8" id="KW-0119">Carbohydrate metabolism</keyword>
<dbReference type="RefSeq" id="WP_143873272.1">
    <property type="nucleotide sequence ID" value="NZ_CP041661.1"/>
</dbReference>
<protein>
    <recommendedName>
        <fullName evidence="8">Xylan alpha-1,2-glucuronidase</fullName>
        <ecNumber evidence="8">3.2.1.131</ecNumber>
    </recommendedName>
</protein>